<sequence>MTVQKFHAAYGDEPYLNNCLPPSIKFHGGTFLLTNERCFISSLWPMSLAGGVAPRASWASISCKVKLVCSLAEMVFGTTLIFFTVTSPLL</sequence>
<dbReference type="EMBL" id="UXSR01000258">
    <property type="protein sequence ID" value="VDD75839.1"/>
    <property type="molecule type" value="Genomic_DNA"/>
</dbReference>
<accession>A0A0R3U569</accession>
<evidence type="ECO:0000256" key="1">
    <source>
        <dbReference type="SAM" id="Phobius"/>
    </source>
</evidence>
<keyword evidence="3" id="KW-1185">Reference proteome</keyword>
<evidence type="ECO:0000313" key="2">
    <source>
        <dbReference type="EMBL" id="VDD75839.1"/>
    </source>
</evidence>
<protein>
    <submittedName>
        <fullName evidence="4">GRAM domain-containing protein</fullName>
    </submittedName>
</protein>
<reference evidence="4" key="1">
    <citation type="submission" date="2017-02" db="UniProtKB">
        <authorList>
            <consortium name="WormBaseParasite"/>
        </authorList>
    </citation>
    <scope>IDENTIFICATION</scope>
</reference>
<evidence type="ECO:0000313" key="3">
    <source>
        <dbReference type="Proteomes" id="UP000267029"/>
    </source>
</evidence>
<proteinExistence type="predicted"/>
<dbReference type="AlphaFoldDB" id="A0A0R3U569"/>
<keyword evidence="1" id="KW-1133">Transmembrane helix</keyword>
<dbReference type="WBParaSite" id="MCOS_0000184101-mRNA-1">
    <property type="protein sequence ID" value="MCOS_0000184101-mRNA-1"/>
    <property type="gene ID" value="MCOS_0000184101"/>
</dbReference>
<feature type="transmembrane region" description="Helical" evidence="1">
    <location>
        <begin position="65"/>
        <end position="85"/>
    </location>
</feature>
<evidence type="ECO:0000313" key="4">
    <source>
        <dbReference type="WBParaSite" id="MCOS_0000184101-mRNA-1"/>
    </source>
</evidence>
<dbReference type="Proteomes" id="UP000267029">
    <property type="component" value="Unassembled WGS sequence"/>
</dbReference>
<gene>
    <name evidence="2" type="ORF">MCOS_LOCUS1842</name>
</gene>
<organism evidence="4">
    <name type="scientific">Mesocestoides corti</name>
    <name type="common">Flatworm</name>
    <dbReference type="NCBI Taxonomy" id="53468"/>
    <lineage>
        <taxon>Eukaryota</taxon>
        <taxon>Metazoa</taxon>
        <taxon>Spiralia</taxon>
        <taxon>Lophotrochozoa</taxon>
        <taxon>Platyhelminthes</taxon>
        <taxon>Cestoda</taxon>
        <taxon>Eucestoda</taxon>
        <taxon>Cyclophyllidea</taxon>
        <taxon>Mesocestoididae</taxon>
        <taxon>Mesocestoides</taxon>
    </lineage>
</organism>
<keyword evidence="1" id="KW-0472">Membrane</keyword>
<reference evidence="2 3" key="2">
    <citation type="submission" date="2018-10" db="EMBL/GenBank/DDBJ databases">
        <authorList>
            <consortium name="Pathogen Informatics"/>
        </authorList>
    </citation>
    <scope>NUCLEOTIDE SEQUENCE [LARGE SCALE GENOMIC DNA]</scope>
</reference>
<keyword evidence="1" id="KW-0812">Transmembrane</keyword>
<name>A0A0R3U569_MESCO</name>